<evidence type="ECO:0000256" key="9">
    <source>
        <dbReference type="ARBA" id="ARBA00023012"/>
    </source>
</evidence>
<keyword evidence="8 11" id="KW-1133">Transmembrane helix</keyword>
<dbReference type="SUPFAM" id="SSF158472">
    <property type="entry name" value="HAMP domain-like"/>
    <property type="match status" value="1"/>
</dbReference>
<evidence type="ECO:0000256" key="3">
    <source>
        <dbReference type="ARBA" id="ARBA00012438"/>
    </source>
</evidence>
<evidence type="ECO:0000256" key="1">
    <source>
        <dbReference type="ARBA" id="ARBA00000085"/>
    </source>
</evidence>
<dbReference type="Gene3D" id="6.10.340.10">
    <property type="match status" value="1"/>
</dbReference>
<keyword evidence="4" id="KW-0597">Phosphoprotein</keyword>
<dbReference type="InterPro" id="IPR003660">
    <property type="entry name" value="HAMP_dom"/>
</dbReference>
<proteinExistence type="predicted"/>
<dbReference type="GO" id="GO:0000155">
    <property type="term" value="F:phosphorelay sensor kinase activity"/>
    <property type="evidence" value="ECO:0007669"/>
    <property type="project" value="InterPro"/>
</dbReference>
<dbReference type="InterPro" id="IPR003594">
    <property type="entry name" value="HATPase_dom"/>
</dbReference>
<feature type="domain" description="HAMP" evidence="13">
    <location>
        <begin position="188"/>
        <end position="240"/>
    </location>
</feature>
<dbReference type="CDD" id="cd06225">
    <property type="entry name" value="HAMP"/>
    <property type="match status" value="1"/>
</dbReference>
<dbReference type="Pfam" id="PF00512">
    <property type="entry name" value="HisKA"/>
    <property type="match status" value="1"/>
</dbReference>
<comment type="caution">
    <text evidence="14">The sequence shown here is derived from an EMBL/GenBank/DDBJ whole genome shotgun (WGS) entry which is preliminary data.</text>
</comment>
<comment type="catalytic activity">
    <reaction evidence="1">
        <text>ATP + protein L-histidine = ADP + protein N-phospho-L-histidine.</text>
        <dbReference type="EC" id="2.7.13.3"/>
    </reaction>
</comment>
<evidence type="ECO:0000256" key="6">
    <source>
        <dbReference type="ARBA" id="ARBA00022692"/>
    </source>
</evidence>
<dbReference type="InterPro" id="IPR005467">
    <property type="entry name" value="His_kinase_dom"/>
</dbReference>
<dbReference type="PANTHER" id="PTHR45436">
    <property type="entry name" value="SENSOR HISTIDINE KINASE YKOH"/>
    <property type="match status" value="1"/>
</dbReference>
<protein>
    <recommendedName>
        <fullName evidence="3">histidine kinase</fullName>
        <ecNumber evidence="3">2.7.13.3</ecNumber>
    </recommendedName>
</protein>
<evidence type="ECO:0000256" key="2">
    <source>
        <dbReference type="ARBA" id="ARBA00004370"/>
    </source>
</evidence>
<evidence type="ECO:0000256" key="4">
    <source>
        <dbReference type="ARBA" id="ARBA00022553"/>
    </source>
</evidence>
<dbReference type="Pfam" id="PF00672">
    <property type="entry name" value="HAMP"/>
    <property type="match status" value="1"/>
</dbReference>
<dbReference type="PANTHER" id="PTHR45436:SF5">
    <property type="entry name" value="SENSOR HISTIDINE KINASE TRCS"/>
    <property type="match status" value="1"/>
</dbReference>
<dbReference type="EC" id="2.7.13.3" evidence="3"/>
<dbReference type="SMART" id="SM00388">
    <property type="entry name" value="HisKA"/>
    <property type="match status" value="1"/>
</dbReference>
<dbReference type="PROSITE" id="PS50885">
    <property type="entry name" value="HAMP"/>
    <property type="match status" value="1"/>
</dbReference>
<dbReference type="RefSeq" id="WP_142928412.1">
    <property type="nucleotide sequence ID" value="NZ_ML660098.1"/>
</dbReference>
<dbReference type="InterPro" id="IPR004358">
    <property type="entry name" value="Sig_transdc_His_kin-like_C"/>
</dbReference>
<evidence type="ECO:0000256" key="5">
    <source>
        <dbReference type="ARBA" id="ARBA00022679"/>
    </source>
</evidence>
<dbReference type="SUPFAM" id="SSF47384">
    <property type="entry name" value="Homodimeric domain of signal transducing histidine kinase"/>
    <property type="match status" value="1"/>
</dbReference>
<keyword evidence="10 11" id="KW-0472">Membrane</keyword>
<accession>A0A545T690</accession>
<keyword evidence="9" id="KW-0902">Two-component regulatory system</keyword>
<dbReference type="PRINTS" id="PR00344">
    <property type="entry name" value="BCTRLSENSOR"/>
</dbReference>
<evidence type="ECO:0000256" key="8">
    <source>
        <dbReference type="ARBA" id="ARBA00022989"/>
    </source>
</evidence>
<dbReference type="PROSITE" id="PS50109">
    <property type="entry name" value="HIS_KIN"/>
    <property type="match status" value="1"/>
</dbReference>
<reference evidence="14 15" key="1">
    <citation type="submission" date="2019-06" db="EMBL/GenBank/DDBJ databases">
        <title>Whole genome sequence for Cellvibrionaceae sp. R142.</title>
        <authorList>
            <person name="Wang G."/>
        </authorList>
    </citation>
    <scope>NUCLEOTIDE SEQUENCE [LARGE SCALE GENOMIC DNA]</scope>
    <source>
        <strain evidence="14 15">R142</strain>
    </source>
</reference>
<evidence type="ECO:0000256" key="7">
    <source>
        <dbReference type="ARBA" id="ARBA00022777"/>
    </source>
</evidence>
<dbReference type="InterPro" id="IPR003661">
    <property type="entry name" value="HisK_dim/P_dom"/>
</dbReference>
<name>A0A545T690_9GAMM</name>
<keyword evidence="7" id="KW-0418">Kinase</keyword>
<evidence type="ECO:0000256" key="10">
    <source>
        <dbReference type="ARBA" id="ARBA00023136"/>
    </source>
</evidence>
<evidence type="ECO:0000256" key="11">
    <source>
        <dbReference type="SAM" id="Phobius"/>
    </source>
</evidence>
<evidence type="ECO:0000259" key="12">
    <source>
        <dbReference type="PROSITE" id="PS50109"/>
    </source>
</evidence>
<dbReference type="CDD" id="cd00082">
    <property type="entry name" value="HisKA"/>
    <property type="match status" value="1"/>
</dbReference>
<dbReference type="Gene3D" id="3.30.565.10">
    <property type="entry name" value="Histidine kinase-like ATPase, C-terminal domain"/>
    <property type="match status" value="1"/>
</dbReference>
<dbReference type="EMBL" id="VHSG01000019">
    <property type="protein sequence ID" value="TQV72682.1"/>
    <property type="molecule type" value="Genomic_DNA"/>
</dbReference>
<dbReference type="Pfam" id="PF02518">
    <property type="entry name" value="HATPase_c"/>
    <property type="match status" value="1"/>
</dbReference>
<dbReference type="SUPFAM" id="SSF55874">
    <property type="entry name" value="ATPase domain of HSP90 chaperone/DNA topoisomerase II/histidine kinase"/>
    <property type="match status" value="1"/>
</dbReference>
<feature type="transmembrane region" description="Helical" evidence="11">
    <location>
        <begin position="168"/>
        <end position="190"/>
    </location>
</feature>
<keyword evidence="15" id="KW-1185">Reference proteome</keyword>
<evidence type="ECO:0000259" key="13">
    <source>
        <dbReference type="PROSITE" id="PS50885"/>
    </source>
</evidence>
<keyword evidence="6 11" id="KW-0812">Transmembrane</keyword>
<dbReference type="Proteomes" id="UP000319732">
    <property type="component" value="Unassembled WGS sequence"/>
</dbReference>
<dbReference type="InterPro" id="IPR036097">
    <property type="entry name" value="HisK_dim/P_sf"/>
</dbReference>
<dbReference type="AlphaFoldDB" id="A0A545T690"/>
<dbReference type="SMART" id="SM00387">
    <property type="entry name" value="HATPase_c"/>
    <property type="match status" value="1"/>
</dbReference>
<dbReference type="OrthoDB" id="9809766at2"/>
<keyword evidence="5" id="KW-0808">Transferase</keyword>
<organism evidence="14 15">
    <name type="scientific">Exilibacterium tricleocarpae</name>
    <dbReference type="NCBI Taxonomy" id="2591008"/>
    <lineage>
        <taxon>Bacteria</taxon>
        <taxon>Pseudomonadati</taxon>
        <taxon>Pseudomonadota</taxon>
        <taxon>Gammaproteobacteria</taxon>
        <taxon>Cellvibrionales</taxon>
        <taxon>Cellvibrionaceae</taxon>
        <taxon>Exilibacterium</taxon>
    </lineage>
</organism>
<evidence type="ECO:0000313" key="15">
    <source>
        <dbReference type="Proteomes" id="UP000319732"/>
    </source>
</evidence>
<dbReference type="Gene3D" id="1.10.287.130">
    <property type="match status" value="1"/>
</dbReference>
<sequence>MHSIKTRLFLILLSANALLALLTYAVVSWSFDRGFLDYLNRAERERLTPLIQALEDGHREHGDWQWLAENPRQWRQLMHRFLFNRRGRTEREDKSADRRALPPLSFDPRLALLDADKRLIAGRRGRGEPNFKPISQDGQVIGYLAIVPRRELAQSVEQVFAAQQNRNFAIIAAGMVLMSGLLAIGIAAWLTRPIKHLAAGTRQLTRGHFDHRIQVTGRHELAQLAKDFNSLALSLAANQKSRRQWIADIAHELRTPLTVLRGEIEALLDRVRPLSLDSIHSLASEIRQLTRLVDDLYELSLSDLGALEYRKQPLDLSASLDDIFTAHAQALEQAGLALDFNPATEAVVSADPQRLAQLWHNLLQNSLRYTDAPGKLRVEIKATDKAVTVIWQDSAPGVDEADLERLTERLFRVDSARSRAAGGSGLGLAIAAAVVEGHGGTLQAFSAELGGLGWEIVLPR</sequence>
<feature type="domain" description="Histidine kinase" evidence="12">
    <location>
        <begin position="248"/>
        <end position="460"/>
    </location>
</feature>
<gene>
    <name evidence="14" type="ORF">FKG94_18510</name>
</gene>
<dbReference type="InterPro" id="IPR050428">
    <property type="entry name" value="TCS_sensor_his_kinase"/>
</dbReference>
<dbReference type="GO" id="GO:0005886">
    <property type="term" value="C:plasma membrane"/>
    <property type="evidence" value="ECO:0007669"/>
    <property type="project" value="TreeGrafter"/>
</dbReference>
<comment type="subcellular location">
    <subcellularLocation>
        <location evidence="2">Membrane</location>
    </subcellularLocation>
</comment>
<evidence type="ECO:0000313" key="14">
    <source>
        <dbReference type="EMBL" id="TQV72682.1"/>
    </source>
</evidence>
<dbReference type="SMART" id="SM00304">
    <property type="entry name" value="HAMP"/>
    <property type="match status" value="1"/>
</dbReference>
<dbReference type="InterPro" id="IPR036890">
    <property type="entry name" value="HATPase_C_sf"/>
</dbReference>